<feature type="region of interest" description="Disordered" evidence="1">
    <location>
        <begin position="1140"/>
        <end position="1169"/>
    </location>
</feature>
<feature type="compositionally biased region" description="Polar residues" evidence="1">
    <location>
        <begin position="246"/>
        <end position="256"/>
    </location>
</feature>
<feature type="compositionally biased region" description="Polar residues" evidence="1">
    <location>
        <begin position="1366"/>
        <end position="1375"/>
    </location>
</feature>
<feature type="region of interest" description="Disordered" evidence="1">
    <location>
        <begin position="386"/>
        <end position="411"/>
    </location>
</feature>
<dbReference type="Gene3D" id="2.60.40.10">
    <property type="entry name" value="Immunoglobulins"/>
    <property type="match status" value="1"/>
</dbReference>
<feature type="region of interest" description="Disordered" evidence="1">
    <location>
        <begin position="1315"/>
        <end position="1375"/>
    </location>
</feature>
<feature type="compositionally biased region" description="Polar residues" evidence="1">
    <location>
        <begin position="1140"/>
        <end position="1153"/>
    </location>
</feature>
<keyword evidence="2" id="KW-0732">Signal</keyword>
<feature type="region of interest" description="Disordered" evidence="1">
    <location>
        <begin position="1082"/>
        <end position="1123"/>
    </location>
</feature>
<feature type="compositionally biased region" description="Low complexity" evidence="1">
    <location>
        <begin position="1002"/>
        <end position="1015"/>
    </location>
</feature>
<feature type="domain" description="Fibronectin type-III" evidence="3">
    <location>
        <begin position="38"/>
        <end position="129"/>
    </location>
</feature>
<feature type="region of interest" description="Disordered" evidence="1">
    <location>
        <begin position="1258"/>
        <end position="1277"/>
    </location>
</feature>
<gene>
    <name evidence="4" type="ORF">NADFUDRAFT_40113</name>
</gene>
<dbReference type="CDD" id="cd00063">
    <property type="entry name" value="FN3"/>
    <property type="match status" value="1"/>
</dbReference>
<reference evidence="4 5" key="1">
    <citation type="journal article" date="2016" name="Proc. Natl. Acad. Sci. U.S.A.">
        <title>Comparative genomics of biotechnologically important yeasts.</title>
        <authorList>
            <person name="Riley R."/>
            <person name="Haridas S."/>
            <person name="Wolfe K.H."/>
            <person name="Lopes M.R."/>
            <person name="Hittinger C.T."/>
            <person name="Goeker M."/>
            <person name="Salamov A.A."/>
            <person name="Wisecaver J.H."/>
            <person name="Long T.M."/>
            <person name="Calvey C.H."/>
            <person name="Aerts A.L."/>
            <person name="Barry K.W."/>
            <person name="Choi C."/>
            <person name="Clum A."/>
            <person name="Coughlan A.Y."/>
            <person name="Deshpande S."/>
            <person name="Douglass A.P."/>
            <person name="Hanson S.J."/>
            <person name="Klenk H.-P."/>
            <person name="LaButti K.M."/>
            <person name="Lapidus A."/>
            <person name="Lindquist E.A."/>
            <person name="Lipzen A.M."/>
            <person name="Meier-Kolthoff J.P."/>
            <person name="Ohm R.A."/>
            <person name="Otillar R.P."/>
            <person name="Pangilinan J.L."/>
            <person name="Peng Y."/>
            <person name="Rokas A."/>
            <person name="Rosa C.A."/>
            <person name="Scheuner C."/>
            <person name="Sibirny A.A."/>
            <person name="Slot J.C."/>
            <person name="Stielow J.B."/>
            <person name="Sun H."/>
            <person name="Kurtzman C.P."/>
            <person name="Blackwell M."/>
            <person name="Grigoriev I.V."/>
            <person name="Jeffries T.W."/>
        </authorList>
    </citation>
    <scope>NUCLEOTIDE SEQUENCE [LARGE SCALE GENOMIC DNA]</scope>
    <source>
        <strain evidence="4 5">DSM 6958</strain>
    </source>
</reference>
<evidence type="ECO:0000313" key="4">
    <source>
        <dbReference type="EMBL" id="ODQ66929.1"/>
    </source>
</evidence>
<dbReference type="EMBL" id="KV454407">
    <property type="protein sequence ID" value="ODQ66929.1"/>
    <property type="molecule type" value="Genomic_DNA"/>
</dbReference>
<evidence type="ECO:0000313" key="5">
    <source>
        <dbReference type="Proteomes" id="UP000095009"/>
    </source>
</evidence>
<evidence type="ECO:0000256" key="1">
    <source>
        <dbReference type="SAM" id="MobiDB-lite"/>
    </source>
</evidence>
<dbReference type="Proteomes" id="UP000095009">
    <property type="component" value="Unassembled WGS sequence"/>
</dbReference>
<evidence type="ECO:0000256" key="2">
    <source>
        <dbReference type="SAM" id="SignalP"/>
    </source>
</evidence>
<feature type="region of interest" description="Disordered" evidence="1">
    <location>
        <begin position="1392"/>
        <end position="1413"/>
    </location>
</feature>
<dbReference type="PROSITE" id="PS50853">
    <property type="entry name" value="FN3"/>
    <property type="match status" value="1"/>
</dbReference>
<feature type="compositionally biased region" description="Low complexity" evidence="1">
    <location>
        <begin position="1429"/>
        <end position="1441"/>
    </location>
</feature>
<feature type="compositionally biased region" description="Low complexity" evidence="1">
    <location>
        <begin position="1258"/>
        <end position="1272"/>
    </location>
</feature>
<proteinExistence type="predicted"/>
<feature type="compositionally biased region" description="Low complexity" evidence="1">
    <location>
        <begin position="793"/>
        <end position="809"/>
    </location>
</feature>
<feature type="region of interest" description="Disordered" evidence="1">
    <location>
        <begin position="232"/>
        <end position="256"/>
    </location>
</feature>
<sequence>MFLSLLATIIALLWLLHRATRLLKIPAPILIQVLGIEIPETPSVSIDSITASTVTLHWSPPEKANSVFRYLLEIDGTRAGESERGETAVTLQNLKSDTPYTLNVLAVNANNYRSNGSNIRIRTRRSSDDLLPSNINSASVKLEDNSSPMLSLLANAQSHISSLSSKPLCHRLSMRNIDSASAASSSISVLPSSSLSSASSIAFTSSSSSDPVELYAGGYSSSLHSNITSSQLSSTKSSISSPTTLHSQGPYNRLVPSTVNGSFNTSSSWEPKLSGIASSLPTSASALPKLPQAINLNNSNNDKDKNDSNPQSCNINVNPNVPTTASMAPSASNEKSLFIIDSLTAEVESVQVDINEILSQTINTDAEFEQAESLLLAEIRQLREKKRSDDVNRSQIRSETKSLEDTKRSLETRKTKVERQYKSKLDLFNKMKDNQVKWKDEINEAQARIVELETLSSEMADKATEDLELVRESVDRLHAELANIEEDIKRLVALIKRAEQVKSTTGEVISMLASFSPGSENNEIMNQAFYDSLMSNDDIDYSFKLALKEQRQLDETFDLEWSATQKQLEKKYVLAFDDYNEARRAHNEVVELLNKVFAHGSDPVLNSVNAAMTVAGNNNNPTNNGDVQINNNSNDSIKLISDHNNTNNNFGVLDSNNIIAGSGSTKVKNRRSRSNRKNGSSSSVAVTPAVQNRVAPTFIKAYPIGSNIGAVSSNTTSNMGGMDFPTAQFGIHQPQSQQHQSIQQYQLMLQHNEYNSDQSLQLARQLANPGNLFNRPDSPSIFNNSNSMNSTSFFSNTGSDGSNNGSNSSLLTRAPGLNTLNQPTSDTSLFSTFLTASDPNDTLSPPLDFLIPSKLLTDLEGDFGESLNSIMNSMSGANSKPIGGTAMATGNTSASGVNNKGVESLGSTAPLPAFRPSTPLSGASAINMAFNSVKRGSTPEPFNTRSKIGSSNRHVNNNSGSSLLDFSTGSLNGNGNNGNHKGSPTMPASPQGMFPIFPRTGNSNINSSTTKNNSNVDIPFPTMRSSSNSSNSDHQRKVSGPNTLNTSSLISTPVIAPVPLSGSTPTSSNINPATSTSLFFNTRPQNSSPSLPAALLSNTSNNNPLGNNGSHVNGINHASTSSASPLSFSQMIRHQPSISSELNTSVGPTNNSVLLAPTPIGGNRSRSGSYGSVNSANNMFGPWNGSIMDANANGSSSSLGIVGNSSNSSIFNRKMMSATPLGNSNGHGSNVPSSSGWSSSLFLDNNNSRPHPAEMGHVNSHSSDGSVGSGHSLIKGGSLDLNRNGHECSNSPISSPPSSGHRFFSKGFGIFGNNHHNNDSHFNHGHVNSHGHGRDNNDGHGRDNNDGHGHDNSHGQGSNLLLHGEPNNSAHPLITVSGSSMLQDNSIMATANSSMQYSSPSSSPLINNSNHHNGQLLQPQLASLDDRSSIYSDTSSRSNSSAGGENLSTSPNSGAKENLLTKGMKNIIPSRRSSSNKFNMRKLSIFSRKSAHEDLNTKPDGDQADDENVLVDEFSFIGDK</sequence>
<feature type="region of interest" description="Disordered" evidence="1">
    <location>
        <begin position="932"/>
        <end position="1046"/>
    </location>
</feature>
<feature type="compositionally biased region" description="Polar residues" evidence="1">
    <location>
        <begin position="310"/>
        <end position="329"/>
    </location>
</feature>
<keyword evidence="5" id="KW-1185">Reference proteome</keyword>
<dbReference type="STRING" id="857566.A0A1E3PNC9"/>
<feature type="chain" id="PRO_5009133933" description="Fibronectin type-III domain-containing protein" evidence="2">
    <location>
        <begin position="22"/>
        <end position="1520"/>
    </location>
</feature>
<dbReference type="InterPro" id="IPR013783">
    <property type="entry name" value="Ig-like_fold"/>
</dbReference>
<feature type="compositionally biased region" description="Polar residues" evidence="1">
    <location>
        <begin position="1442"/>
        <end position="1455"/>
    </location>
</feature>
<organism evidence="4 5">
    <name type="scientific">Nadsonia fulvescens var. elongata DSM 6958</name>
    <dbReference type="NCBI Taxonomy" id="857566"/>
    <lineage>
        <taxon>Eukaryota</taxon>
        <taxon>Fungi</taxon>
        <taxon>Dikarya</taxon>
        <taxon>Ascomycota</taxon>
        <taxon>Saccharomycotina</taxon>
        <taxon>Dipodascomycetes</taxon>
        <taxon>Dipodascales</taxon>
        <taxon>Dipodascales incertae sedis</taxon>
        <taxon>Nadsonia</taxon>
    </lineage>
</organism>
<feature type="compositionally biased region" description="Low complexity" evidence="1">
    <location>
        <begin position="232"/>
        <end position="245"/>
    </location>
</feature>
<feature type="compositionally biased region" description="Low complexity" evidence="1">
    <location>
        <begin position="1086"/>
        <end position="1110"/>
    </location>
</feature>
<feature type="signal peptide" evidence="2">
    <location>
        <begin position="1"/>
        <end position="21"/>
    </location>
</feature>
<feature type="region of interest" description="Disordered" evidence="1">
    <location>
        <begin position="793"/>
        <end position="823"/>
    </location>
</feature>
<dbReference type="InterPro" id="IPR036116">
    <property type="entry name" value="FN3_sf"/>
</dbReference>
<feature type="region of interest" description="Disordered" evidence="1">
    <location>
        <begin position="661"/>
        <end position="686"/>
    </location>
</feature>
<dbReference type="Pfam" id="PF00041">
    <property type="entry name" value="fn3"/>
    <property type="match status" value="1"/>
</dbReference>
<feature type="compositionally biased region" description="Basic residues" evidence="1">
    <location>
        <begin position="667"/>
        <end position="676"/>
    </location>
</feature>
<dbReference type="SUPFAM" id="SSF49265">
    <property type="entry name" value="Fibronectin type III"/>
    <property type="match status" value="1"/>
</dbReference>
<feature type="compositionally biased region" description="Polar residues" evidence="1">
    <location>
        <begin position="940"/>
        <end position="971"/>
    </location>
</feature>
<protein>
    <recommendedName>
        <fullName evidence="3">Fibronectin type-III domain-containing protein</fullName>
    </recommendedName>
</protein>
<feature type="compositionally biased region" description="Basic and acidic residues" evidence="1">
    <location>
        <begin position="1490"/>
        <end position="1501"/>
    </location>
</feature>
<evidence type="ECO:0000259" key="3">
    <source>
        <dbReference type="PROSITE" id="PS50853"/>
    </source>
</evidence>
<feature type="region of interest" description="Disordered" evidence="1">
    <location>
        <begin position="293"/>
        <end position="329"/>
    </location>
</feature>
<dbReference type="SMART" id="SM00060">
    <property type="entry name" value="FN3"/>
    <property type="match status" value="1"/>
</dbReference>
<feature type="region of interest" description="Disordered" evidence="1">
    <location>
        <begin position="1429"/>
        <end position="1509"/>
    </location>
</feature>
<dbReference type="OrthoDB" id="5572782at2759"/>
<feature type="compositionally biased region" description="Basic and acidic residues" evidence="1">
    <location>
        <begin position="1332"/>
        <end position="1353"/>
    </location>
</feature>
<accession>A0A1E3PNC9</accession>
<dbReference type="InterPro" id="IPR003961">
    <property type="entry name" value="FN3_dom"/>
</dbReference>
<name>A0A1E3PNC9_9ASCO</name>